<dbReference type="PANTHER" id="PTHR41523:SF7">
    <property type="entry name" value="HISTIDINE KINASE"/>
    <property type="match status" value="1"/>
</dbReference>
<feature type="domain" description="Phytochrome chromophore attachment site" evidence="13">
    <location>
        <begin position="141"/>
        <end position="298"/>
    </location>
</feature>
<evidence type="ECO:0000256" key="11">
    <source>
        <dbReference type="ARBA" id="ARBA00023170"/>
    </source>
</evidence>
<dbReference type="Gene3D" id="3.30.450.270">
    <property type="match status" value="1"/>
</dbReference>
<dbReference type="InterPro" id="IPR001294">
    <property type="entry name" value="Phytochrome"/>
</dbReference>
<dbReference type="InterPro" id="IPR043150">
    <property type="entry name" value="Phytochrome_PHY_sf"/>
</dbReference>
<keyword evidence="16" id="KW-1185">Reference proteome</keyword>
<dbReference type="InterPro" id="IPR001789">
    <property type="entry name" value="Sig_transdc_resp-reg_receiver"/>
</dbReference>
<dbReference type="SUPFAM" id="SSF55785">
    <property type="entry name" value="PYP-like sensor domain (PAS domain)"/>
    <property type="match status" value="1"/>
</dbReference>
<evidence type="ECO:0000256" key="2">
    <source>
        <dbReference type="ARBA" id="ARBA00012438"/>
    </source>
</evidence>
<keyword evidence="4 12" id="KW-0597">Phosphoprotein</keyword>
<dbReference type="SUPFAM" id="SSF55781">
    <property type="entry name" value="GAF domain-like"/>
    <property type="match status" value="2"/>
</dbReference>
<evidence type="ECO:0000256" key="1">
    <source>
        <dbReference type="ARBA" id="ARBA00000085"/>
    </source>
</evidence>
<dbReference type="SMART" id="SM00065">
    <property type="entry name" value="GAF"/>
    <property type="match status" value="1"/>
</dbReference>
<evidence type="ECO:0000256" key="7">
    <source>
        <dbReference type="ARBA" id="ARBA00022741"/>
    </source>
</evidence>
<keyword evidence="11" id="KW-0675">Receptor</keyword>
<dbReference type="EMBL" id="JBGBZJ010000003">
    <property type="protein sequence ID" value="MEY9455860.1"/>
    <property type="molecule type" value="Genomic_DNA"/>
</dbReference>
<dbReference type="InterPro" id="IPR013654">
    <property type="entry name" value="PAS_2"/>
</dbReference>
<dbReference type="PRINTS" id="PR01033">
    <property type="entry name" value="PHYTOCHROME"/>
</dbReference>
<evidence type="ECO:0000259" key="13">
    <source>
        <dbReference type="PROSITE" id="PS50046"/>
    </source>
</evidence>
<gene>
    <name evidence="15" type="ORF">ABIG07_004808</name>
</gene>
<dbReference type="Pfam" id="PF07536">
    <property type="entry name" value="HWE_HK"/>
    <property type="match status" value="1"/>
</dbReference>
<evidence type="ECO:0000259" key="14">
    <source>
        <dbReference type="PROSITE" id="PS50110"/>
    </source>
</evidence>
<feature type="modified residue" description="4-aspartylphosphate" evidence="12">
    <location>
        <position position="782"/>
    </location>
</feature>
<dbReference type="SMART" id="SM00448">
    <property type="entry name" value="REC"/>
    <property type="match status" value="1"/>
</dbReference>
<evidence type="ECO:0000256" key="6">
    <source>
        <dbReference type="ARBA" id="ARBA00022679"/>
    </source>
</evidence>
<dbReference type="Pfam" id="PF01590">
    <property type="entry name" value="GAF"/>
    <property type="match status" value="1"/>
</dbReference>
<evidence type="ECO:0000256" key="12">
    <source>
        <dbReference type="PROSITE-ProRule" id="PRU00169"/>
    </source>
</evidence>
<keyword evidence="9" id="KW-0067">ATP-binding</keyword>
<keyword evidence="10" id="KW-0157">Chromophore</keyword>
<reference evidence="15 16" key="1">
    <citation type="submission" date="2024-07" db="EMBL/GenBank/DDBJ databases">
        <title>Genomic Encyclopedia of Type Strains, Phase V (KMG-V): Genome sequencing to study the core and pangenomes of soil and plant-associated prokaryotes.</title>
        <authorList>
            <person name="Whitman W."/>
        </authorList>
    </citation>
    <scope>NUCLEOTIDE SEQUENCE [LARGE SCALE GENOMIC DNA]</scope>
    <source>
        <strain evidence="15 16">USDA 152</strain>
    </source>
</reference>
<dbReference type="InterPro" id="IPR013515">
    <property type="entry name" value="Phytochrome_cen-reg"/>
</dbReference>
<evidence type="ECO:0000256" key="9">
    <source>
        <dbReference type="ARBA" id="ARBA00022840"/>
    </source>
</evidence>
<keyword evidence="8" id="KW-0418">Kinase</keyword>
<dbReference type="InterPro" id="IPR036890">
    <property type="entry name" value="HATPase_C_sf"/>
</dbReference>
<dbReference type="Pfam" id="PF08446">
    <property type="entry name" value="PAS_2"/>
    <property type="match status" value="1"/>
</dbReference>
<dbReference type="Gene3D" id="3.30.450.40">
    <property type="match status" value="1"/>
</dbReference>
<dbReference type="InterPro" id="IPR011102">
    <property type="entry name" value="Sig_transdc_His_kinase_HWE"/>
</dbReference>
<dbReference type="SUPFAM" id="SSF52172">
    <property type="entry name" value="CheY-like"/>
    <property type="match status" value="1"/>
</dbReference>
<dbReference type="InterPro" id="IPR003018">
    <property type="entry name" value="GAF"/>
</dbReference>
<evidence type="ECO:0000256" key="10">
    <source>
        <dbReference type="ARBA" id="ARBA00022991"/>
    </source>
</evidence>
<dbReference type="PROSITE" id="PS50046">
    <property type="entry name" value="PHYTOCHROME_2"/>
    <property type="match status" value="1"/>
</dbReference>
<organism evidence="15 16">
    <name type="scientific">Bradyrhizobium ottawaense</name>
    <dbReference type="NCBI Taxonomy" id="931866"/>
    <lineage>
        <taxon>Bacteria</taxon>
        <taxon>Pseudomonadati</taxon>
        <taxon>Pseudomonadota</taxon>
        <taxon>Alphaproteobacteria</taxon>
        <taxon>Hyphomicrobiales</taxon>
        <taxon>Nitrobacteraceae</taxon>
        <taxon>Bradyrhizobium</taxon>
    </lineage>
</organism>
<dbReference type="Gene3D" id="3.40.50.2300">
    <property type="match status" value="1"/>
</dbReference>
<dbReference type="InterPro" id="IPR009219">
    <property type="entry name" value="Bactrphtchr_CheY"/>
</dbReference>
<dbReference type="Proteomes" id="UP001565369">
    <property type="component" value="Unassembled WGS sequence"/>
</dbReference>
<evidence type="ECO:0000313" key="16">
    <source>
        <dbReference type="Proteomes" id="UP001565369"/>
    </source>
</evidence>
<keyword evidence="5" id="KW-0716">Sensory transduction</keyword>
<keyword evidence="6" id="KW-0808">Transferase</keyword>
<name>A0ABV4FW73_9BRAD</name>
<dbReference type="InterPro" id="IPR011006">
    <property type="entry name" value="CheY-like_superfamily"/>
</dbReference>
<dbReference type="InterPro" id="IPR035965">
    <property type="entry name" value="PAS-like_dom_sf"/>
</dbReference>
<dbReference type="InterPro" id="IPR016132">
    <property type="entry name" value="Phyto_chromo_attachment"/>
</dbReference>
<keyword evidence="3" id="KW-0600">Photoreceptor protein</keyword>
<dbReference type="Gene3D" id="3.30.450.20">
    <property type="entry name" value="PAS domain"/>
    <property type="match status" value="1"/>
</dbReference>
<evidence type="ECO:0000256" key="3">
    <source>
        <dbReference type="ARBA" id="ARBA00022543"/>
    </source>
</evidence>
<dbReference type="RefSeq" id="WP_028141682.1">
    <property type="nucleotide sequence ID" value="NZ_AP021854.1"/>
</dbReference>
<accession>A0ABV4FW73</accession>
<proteinExistence type="predicted"/>
<comment type="catalytic activity">
    <reaction evidence="1">
        <text>ATP + protein L-histidine = ADP + protein N-phospho-L-histidine.</text>
        <dbReference type="EC" id="2.7.13.3"/>
    </reaction>
</comment>
<keyword evidence="7" id="KW-0547">Nucleotide-binding</keyword>
<feature type="domain" description="Response regulatory" evidence="14">
    <location>
        <begin position="732"/>
        <end position="843"/>
    </location>
</feature>
<dbReference type="Gene3D" id="3.30.565.10">
    <property type="entry name" value="Histidine kinase-like ATPase, C-terminal domain"/>
    <property type="match status" value="1"/>
</dbReference>
<sequence>MNEAVNLTNCDREPIHIPGSVQPFGFMLAVLSDFTICMASDNVGSFLGSDVADLLQQPLTSAISEAAVETIRGRVDYLSGPDATERLFGVELQAGKPLYDLSIHFSGVYLIVEAEPSVHEPGVNSGELVRLMLERIRKTRGMTELAREAARQLKVLTGFDRVMVYQFHPDGSGEVIAETAEAGLESFLGLRYPASDIPRQARALYQRNWLRIIADVNARSAALMSTATHNAGLLDLSMSVLRSVSPIHIEYLRNMGVAASMSVSILRDGKLWGLFACHHYSPRYISFDKRTASELFRQMFSWIVEGREREGDVAYEARAHQVQERLIEIAASHDHSRRAIVDFLGDYRKMIDCDGVAVWSDNKIALEGDTPTEDEVKDLVAFINRTSPGRIFASAEIAKVYAAGQAFRDRAAGFLAIPISRTPRDCLIFFRREVTRAVNWAGAPDKIYDEGPNGPRLTPRKSFELWQETVAGQSKPWSAADIRIAESLRVTLLEVILQLSDLAARERRGAQERQELMIAELNHRVRNILSLVRALVAQSKDTAMSVEEFASVLGGRIQALARAHDQITNLNWAPVALRTLLESEAGAYLGARAGRVKMGGPDVALDPKAFATLALVVHEMMTNSAKYGALADSTGSVEVVWRLDPSSSLVIEWKESGGPPVQPPSRRGFGTTIIERSVPFDLKGDAEIRFDLLGVQATFVIPPNFVELVPSIAGAAMRLEEQQSSRPRISETALIVEDNLIIAMAAEVILLDLGARHVDTAATVDQALRSIERTRPSFALLDLNLGSESSIKVAQKLKEIGVPFIFATGYGERAPLPVDLASAPVVQKPYTLEVVEHALGKLQQAGAQWSFVL</sequence>
<evidence type="ECO:0000256" key="4">
    <source>
        <dbReference type="ARBA" id="ARBA00022553"/>
    </source>
</evidence>
<evidence type="ECO:0000313" key="15">
    <source>
        <dbReference type="EMBL" id="MEY9455860.1"/>
    </source>
</evidence>
<protein>
    <recommendedName>
        <fullName evidence="2">histidine kinase</fullName>
        <ecNumber evidence="2">2.7.13.3</ecNumber>
    </recommendedName>
</protein>
<comment type="caution">
    <text evidence="15">The sequence shown here is derived from an EMBL/GenBank/DDBJ whole genome shotgun (WGS) entry which is preliminary data.</text>
</comment>
<evidence type="ECO:0000256" key="8">
    <source>
        <dbReference type="ARBA" id="ARBA00022777"/>
    </source>
</evidence>
<dbReference type="EC" id="2.7.13.3" evidence="2"/>
<dbReference type="Pfam" id="PF00360">
    <property type="entry name" value="PHY"/>
    <property type="match status" value="1"/>
</dbReference>
<evidence type="ECO:0000256" key="5">
    <source>
        <dbReference type="ARBA" id="ARBA00022606"/>
    </source>
</evidence>
<dbReference type="PIRSF" id="PIRSF036397">
    <property type="entry name" value="Bactrphtchrm_rec"/>
    <property type="match status" value="1"/>
</dbReference>
<dbReference type="SMART" id="SM00911">
    <property type="entry name" value="HWE_HK"/>
    <property type="match status" value="1"/>
</dbReference>
<dbReference type="Pfam" id="PF00072">
    <property type="entry name" value="Response_reg"/>
    <property type="match status" value="1"/>
</dbReference>
<dbReference type="PANTHER" id="PTHR41523">
    <property type="entry name" value="TWO-COMPONENT SYSTEM SENSOR PROTEIN"/>
    <property type="match status" value="1"/>
</dbReference>
<dbReference type="PROSITE" id="PS50110">
    <property type="entry name" value="RESPONSE_REGULATORY"/>
    <property type="match status" value="1"/>
</dbReference>
<dbReference type="InterPro" id="IPR029016">
    <property type="entry name" value="GAF-like_dom_sf"/>
</dbReference>